<dbReference type="EMBL" id="CAJPIN010006533">
    <property type="protein sequence ID" value="CAG2058051.1"/>
    <property type="molecule type" value="Genomic_DNA"/>
</dbReference>
<sequence>MRPPKFLGNLKVALPRAVPNFNCQNSLAYSVDRNKEKKLPAPGIRRAVAALLFIHLLLWTCQNSPRATGDTNGRESGHLSYCWRIVKIVMKLAPVDKLTKASFSSSSQGCNASGKLGETGKHSEATYALRYLIAYDLN</sequence>
<organism evidence="1 2">
    <name type="scientific">Timema podura</name>
    <name type="common">Walking stick</name>
    <dbReference type="NCBI Taxonomy" id="61482"/>
    <lineage>
        <taxon>Eukaryota</taxon>
        <taxon>Metazoa</taxon>
        <taxon>Ecdysozoa</taxon>
        <taxon>Arthropoda</taxon>
        <taxon>Hexapoda</taxon>
        <taxon>Insecta</taxon>
        <taxon>Pterygota</taxon>
        <taxon>Neoptera</taxon>
        <taxon>Polyneoptera</taxon>
        <taxon>Phasmatodea</taxon>
        <taxon>Timematodea</taxon>
        <taxon>Timematoidea</taxon>
        <taxon>Timematidae</taxon>
        <taxon>Timema</taxon>
    </lineage>
</organism>
<gene>
    <name evidence="1" type="ORF">TPAB3V08_LOCUS5026</name>
</gene>
<evidence type="ECO:0000313" key="2">
    <source>
        <dbReference type="Proteomes" id="UP001153148"/>
    </source>
</evidence>
<protein>
    <submittedName>
        <fullName evidence="1">Uncharacterized protein</fullName>
    </submittedName>
</protein>
<name>A0ABN7NWT0_TIMPD</name>
<keyword evidence="2" id="KW-1185">Reference proteome</keyword>
<dbReference type="Proteomes" id="UP001153148">
    <property type="component" value="Unassembled WGS sequence"/>
</dbReference>
<evidence type="ECO:0000313" key="1">
    <source>
        <dbReference type="EMBL" id="CAG2058051.1"/>
    </source>
</evidence>
<comment type="caution">
    <text evidence="1">The sequence shown here is derived from an EMBL/GenBank/DDBJ whole genome shotgun (WGS) entry which is preliminary data.</text>
</comment>
<reference evidence="1" key="1">
    <citation type="submission" date="2021-03" db="EMBL/GenBank/DDBJ databases">
        <authorList>
            <person name="Tran Van P."/>
        </authorList>
    </citation>
    <scope>NUCLEOTIDE SEQUENCE</scope>
</reference>
<accession>A0ABN7NWT0</accession>
<proteinExistence type="predicted"/>